<dbReference type="Proteomes" id="UP000215914">
    <property type="component" value="Chromosome 7"/>
</dbReference>
<proteinExistence type="predicted"/>
<gene>
    <name evidence="2" type="ORF">HannXRQ_Chr07g0194621</name>
</gene>
<evidence type="ECO:0000313" key="2">
    <source>
        <dbReference type="EMBL" id="OTG20575.1"/>
    </source>
</evidence>
<feature type="region of interest" description="Disordered" evidence="1">
    <location>
        <begin position="44"/>
        <end position="85"/>
    </location>
</feature>
<organism evidence="2 3">
    <name type="scientific">Helianthus annuus</name>
    <name type="common">Common sunflower</name>
    <dbReference type="NCBI Taxonomy" id="4232"/>
    <lineage>
        <taxon>Eukaryota</taxon>
        <taxon>Viridiplantae</taxon>
        <taxon>Streptophyta</taxon>
        <taxon>Embryophyta</taxon>
        <taxon>Tracheophyta</taxon>
        <taxon>Spermatophyta</taxon>
        <taxon>Magnoliopsida</taxon>
        <taxon>eudicotyledons</taxon>
        <taxon>Gunneridae</taxon>
        <taxon>Pentapetalae</taxon>
        <taxon>asterids</taxon>
        <taxon>campanulids</taxon>
        <taxon>Asterales</taxon>
        <taxon>Asteraceae</taxon>
        <taxon>Asteroideae</taxon>
        <taxon>Heliantheae alliance</taxon>
        <taxon>Heliantheae</taxon>
        <taxon>Helianthus</taxon>
    </lineage>
</organism>
<accession>A0A251UB61</accession>
<evidence type="ECO:0000256" key="1">
    <source>
        <dbReference type="SAM" id="MobiDB-lite"/>
    </source>
</evidence>
<keyword evidence="3" id="KW-1185">Reference proteome</keyword>
<dbReference type="InParanoid" id="A0A251UB61"/>
<dbReference type="AlphaFoldDB" id="A0A251UB61"/>
<evidence type="ECO:0000313" key="3">
    <source>
        <dbReference type="Proteomes" id="UP000215914"/>
    </source>
</evidence>
<dbReference type="EMBL" id="CM007896">
    <property type="protein sequence ID" value="OTG20575.1"/>
    <property type="molecule type" value="Genomic_DNA"/>
</dbReference>
<protein>
    <submittedName>
        <fullName evidence="2">Uncharacterized protein</fullName>
    </submittedName>
</protein>
<reference evidence="3" key="1">
    <citation type="journal article" date="2017" name="Nature">
        <title>The sunflower genome provides insights into oil metabolism, flowering and Asterid evolution.</title>
        <authorList>
            <person name="Badouin H."/>
            <person name="Gouzy J."/>
            <person name="Grassa C.J."/>
            <person name="Murat F."/>
            <person name="Staton S.E."/>
            <person name="Cottret L."/>
            <person name="Lelandais-Briere C."/>
            <person name="Owens G.L."/>
            <person name="Carrere S."/>
            <person name="Mayjonade B."/>
            <person name="Legrand L."/>
            <person name="Gill N."/>
            <person name="Kane N.C."/>
            <person name="Bowers J.E."/>
            <person name="Hubner S."/>
            <person name="Bellec A."/>
            <person name="Berard A."/>
            <person name="Berges H."/>
            <person name="Blanchet N."/>
            <person name="Boniface M.C."/>
            <person name="Brunel D."/>
            <person name="Catrice O."/>
            <person name="Chaidir N."/>
            <person name="Claudel C."/>
            <person name="Donnadieu C."/>
            <person name="Faraut T."/>
            <person name="Fievet G."/>
            <person name="Helmstetter N."/>
            <person name="King M."/>
            <person name="Knapp S.J."/>
            <person name="Lai Z."/>
            <person name="Le Paslier M.C."/>
            <person name="Lippi Y."/>
            <person name="Lorenzon L."/>
            <person name="Mandel J.R."/>
            <person name="Marage G."/>
            <person name="Marchand G."/>
            <person name="Marquand E."/>
            <person name="Bret-Mestries E."/>
            <person name="Morien E."/>
            <person name="Nambeesan S."/>
            <person name="Nguyen T."/>
            <person name="Pegot-Espagnet P."/>
            <person name="Pouilly N."/>
            <person name="Raftis F."/>
            <person name="Sallet E."/>
            <person name="Schiex T."/>
            <person name="Thomas J."/>
            <person name="Vandecasteele C."/>
            <person name="Vares D."/>
            <person name="Vear F."/>
            <person name="Vautrin S."/>
            <person name="Crespi M."/>
            <person name="Mangin B."/>
            <person name="Burke J.M."/>
            <person name="Salse J."/>
            <person name="Munos S."/>
            <person name="Vincourt P."/>
            <person name="Rieseberg L.H."/>
            <person name="Langlade N.B."/>
        </authorList>
    </citation>
    <scope>NUCLEOTIDE SEQUENCE [LARGE SCALE GENOMIC DNA]</scope>
    <source>
        <strain evidence="3">cv. SF193</strain>
    </source>
</reference>
<name>A0A251UB61_HELAN</name>
<feature type="compositionally biased region" description="Basic and acidic residues" evidence="1">
    <location>
        <begin position="44"/>
        <end position="66"/>
    </location>
</feature>
<sequence>MIVVQCGLLPHLSPSVHHKPYHRLLSLCKTSVVPLREKKESIYERDGDGDAEFRERRNNREVKASERGGANTASDGVPGGARRLSLSSVFNNPKIPIHPDQDGCVRVSETNRVCS</sequence>